<organism evidence="7 8">
    <name type="scientific">Lacticaseibacillus brantae DSM 23927</name>
    <dbReference type="NCBI Taxonomy" id="1423727"/>
    <lineage>
        <taxon>Bacteria</taxon>
        <taxon>Bacillati</taxon>
        <taxon>Bacillota</taxon>
        <taxon>Bacilli</taxon>
        <taxon>Lactobacillales</taxon>
        <taxon>Lactobacillaceae</taxon>
        <taxon>Lacticaseibacillus</taxon>
    </lineage>
</organism>
<reference evidence="7 8" key="1">
    <citation type="journal article" date="2015" name="Genome Announc.">
        <title>Expanding the biotechnology potential of lactobacilli through comparative genomics of 213 strains and associated genera.</title>
        <authorList>
            <person name="Sun Z."/>
            <person name="Harris H.M."/>
            <person name="McCann A."/>
            <person name="Guo C."/>
            <person name="Argimon S."/>
            <person name="Zhang W."/>
            <person name="Yang X."/>
            <person name="Jeffery I.B."/>
            <person name="Cooney J.C."/>
            <person name="Kagawa T.F."/>
            <person name="Liu W."/>
            <person name="Song Y."/>
            <person name="Salvetti E."/>
            <person name="Wrobel A."/>
            <person name="Rasinkangas P."/>
            <person name="Parkhill J."/>
            <person name="Rea M.C."/>
            <person name="O'Sullivan O."/>
            <person name="Ritari J."/>
            <person name="Douillard F.P."/>
            <person name="Paul Ross R."/>
            <person name="Yang R."/>
            <person name="Briner A.E."/>
            <person name="Felis G.E."/>
            <person name="de Vos W.M."/>
            <person name="Barrangou R."/>
            <person name="Klaenhammer T.R."/>
            <person name="Caufield P.W."/>
            <person name="Cui Y."/>
            <person name="Zhang H."/>
            <person name="O'Toole P.W."/>
        </authorList>
    </citation>
    <scope>NUCLEOTIDE SEQUENCE [LARGE SCALE GENOMIC DNA]</scope>
    <source>
        <strain evidence="7 8">DSM 23927</strain>
    </source>
</reference>
<dbReference type="PANTHER" id="PTHR43667:SF1">
    <property type="entry name" value="CYCLOPROPANE-FATTY-ACYL-PHOSPHOLIPID SYNTHASE"/>
    <property type="match status" value="1"/>
</dbReference>
<dbReference type="PATRIC" id="fig|1423727.3.peg.1815"/>
<dbReference type="RefSeq" id="WP_057895067.1">
    <property type="nucleotide sequence ID" value="NZ_AYZQ01000005.1"/>
</dbReference>
<evidence type="ECO:0000256" key="3">
    <source>
        <dbReference type="ARBA" id="ARBA00022679"/>
    </source>
</evidence>
<proteinExistence type="inferred from homology"/>
<dbReference type="CDD" id="cd02440">
    <property type="entry name" value="AdoMet_MTases"/>
    <property type="match status" value="1"/>
</dbReference>
<dbReference type="Proteomes" id="UP000051672">
    <property type="component" value="Unassembled WGS sequence"/>
</dbReference>
<keyword evidence="2" id="KW-0489">Methyltransferase</keyword>
<dbReference type="InterPro" id="IPR029063">
    <property type="entry name" value="SAM-dependent_MTases_sf"/>
</dbReference>
<sequence length="394" mass="44608">MLTKKFYQTLLGHSFNIPVTVNYWDGTSETYGDGDAQATITFKKEIPMSAVTKNASLALGEAYMAGDIEIEGPGKFPIQTVLNAAYASAESFMRDSKWRKFIPKQSHSEKASKHDIQAHYDLGNDFYKLWLDPTMTYSCAYFNSWDDDLETAQKNKVMHILRKLNPQPGRTLLDIGCGWGTLMLTAAKVFKLKVVGITLSQEQFDYVNQQIKDQGLEDVATVILTDYRELKTDPFDYVTSVGMFEHVGQENLGLYFQDVARFLKPNAVALIHGITRMQGGANNAWLNKYIFPGGYVPGLAENIQHIADAQLQVSDVESLRRHYQRTTEIWDENFNAHRDEIQQMQGESFTRMWDLYLQAAAASFESGNIDVIQYLMSKGPSGAELPATRDYMYL</sequence>
<dbReference type="InterPro" id="IPR057206">
    <property type="entry name" value="DUF7884"/>
</dbReference>
<dbReference type="EMBL" id="AYZQ01000005">
    <property type="protein sequence ID" value="KRM71310.1"/>
    <property type="molecule type" value="Genomic_DNA"/>
</dbReference>
<accession>A0A0R2AV65</accession>
<comment type="similarity">
    <text evidence="1">Belongs to the CFA/CMAS family.</text>
</comment>
<evidence type="ECO:0000313" key="8">
    <source>
        <dbReference type="Proteomes" id="UP000051672"/>
    </source>
</evidence>
<evidence type="ECO:0000313" key="7">
    <source>
        <dbReference type="EMBL" id="KRM71310.1"/>
    </source>
</evidence>
<keyword evidence="4" id="KW-0949">S-adenosyl-L-methionine</keyword>
<keyword evidence="5" id="KW-0443">Lipid metabolism</keyword>
<dbReference type="OrthoDB" id="9782855at2"/>
<evidence type="ECO:0000256" key="4">
    <source>
        <dbReference type="ARBA" id="ARBA00022691"/>
    </source>
</evidence>
<comment type="caution">
    <text evidence="7">The sequence shown here is derived from an EMBL/GenBank/DDBJ whole genome shotgun (WGS) entry which is preliminary data.</text>
</comment>
<evidence type="ECO:0000259" key="6">
    <source>
        <dbReference type="Pfam" id="PF25371"/>
    </source>
</evidence>
<dbReference type="GO" id="GO:0008610">
    <property type="term" value="P:lipid biosynthetic process"/>
    <property type="evidence" value="ECO:0007669"/>
    <property type="project" value="InterPro"/>
</dbReference>
<evidence type="ECO:0000256" key="1">
    <source>
        <dbReference type="ARBA" id="ARBA00010815"/>
    </source>
</evidence>
<keyword evidence="3" id="KW-0808">Transferase</keyword>
<keyword evidence="8" id="KW-1185">Reference proteome</keyword>
<dbReference type="PIRSF" id="PIRSF003085">
    <property type="entry name" value="CMAS"/>
    <property type="match status" value="1"/>
</dbReference>
<dbReference type="Pfam" id="PF02353">
    <property type="entry name" value="CMAS"/>
    <property type="match status" value="1"/>
</dbReference>
<dbReference type="GO" id="GO:0008168">
    <property type="term" value="F:methyltransferase activity"/>
    <property type="evidence" value="ECO:0007669"/>
    <property type="project" value="UniProtKB-KW"/>
</dbReference>
<gene>
    <name evidence="7" type="ORF">FC34_GL001790</name>
</gene>
<dbReference type="GO" id="GO:0032259">
    <property type="term" value="P:methylation"/>
    <property type="evidence" value="ECO:0007669"/>
    <property type="project" value="UniProtKB-KW"/>
</dbReference>
<evidence type="ECO:0000256" key="5">
    <source>
        <dbReference type="ARBA" id="ARBA00023098"/>
    </source>
</evidence>
<protein>
    <submittedName>
        <fullName evidence="7">Cfa protein</fullName>
    </submittedName>
</protein>
<dbReference type="AlphaFoldDB" id="A0A0R2AV65"/>
<dbReference type="InterPro" id="IPR050723">
    <property type="entry name" value="CFA/CMAS"/>
</dbReference>
<dbReference type="Gene3D" id="3.40.50.150">
    <property type="entry name" value="Vaccinia Virus protein VP39"/>
    <property type="match status" value="1"/>
</dbReference>
<dbReference type="Pfam" id="PF25371">
    <property type="entry name" value="DUF7884"/>
    <property type="match status" value="1"/>
</dbReference>
<evidence type="ECO:0000256" key="2">
    <source>
        <dbReference type="ARBA" id="ARBA00022603"/>
    </source>
</evidence>
<dbReference type="InterPro" id="IPR003333">
    <property type="entry name" value="CMAS"/>
</dbReference>
<dbReference type="SUPFAM" id="SSF53335">
    <property type="entry name" value="S-adenosyl-L-methionine-dependent methyltransferases"/>
    <property type="match status" value="1"/>
</dbReference>
<dbReference type="PANTHER" id="PTHR43667">
    <property type="entry name" value="CYCLOPROPANE-FATTY-ACYL-PHOSPHOLIPID SYNTHASE"/>
    <property type="match status" value="1"/>
</dbReference>
<name>A0A0R2AV65_9LACO</name>
<dbReference type="STRING" id="1423727.FC34_GL001790"/>
<feature type="domain" description="DUF7884" evidence="6">
    <location>
        <begin position="6"/>
        <end position="97"/>
    </location>
</feature>